<sequence length="86" mass="9179">MDVAESPIRYLESTRRCSSMLLNLGSLAKVTSPGPVTNIAVHTWPYVMLSNQASSGPYAGMRQGVQSVKNFSTQGRSHRGASPVVG</sequence>
<dbReference type="AlphaFoldDB" id="A0A085NK89"/>
<name>A0A085NK89_9BILA</name>
<accession>A0A085NK89</accession>
<gene>
    <name evidence="2" type="ORF">M514_18007</name>
</gene>
<evidence type="ECO:0000313" key="2">
    <source>
        <dbReference type="EMBL" id="KFD69885.1"/>
    </source>
</evidence>
<dbReference type="EMBL" id="KL367492">
    <property type="protein sequence ID" value="KFD69885.1"/>
    <property type="molecule type" value="Genomic_DNA"/>
</dbReference>
<proteinExistence type="predicted"/>
<evidence type="ECO:0000256" key="1">
    <source>
        <dbReference type="SAM" id="MobiDB-lite"/>
    </source>
</evidence>
<organism evidence="2">
    <name type="scientific">Trichuris suis</name>
    <name type="common">pig whipworm</name>
    <dbReference type="NCBI Taxonomy" id="68888"/>
    <lineage>
        <taxon>Eukaryota</taxon>
        <taxon>Metazoa</taxon>
        <taxon>Ecdysozoa</taxon>
        <taxon>Nematoda</taxon>
        <taxon>Enoplea</taxon>
        <taxon>Dorylaimia</taxon>
        <taxon>Trichinellida</taxon>
        <taxon>Trichuridae</taxon>
        <taxon>Trichuris</taxon>
    </lineage>
</organism>
<protein>
    <submittedName>
        <fullName evidence="2">Uncharacterized protein</fullName>
    </submittedName>
</protein>
<dbReference type="Proteomes" id="UP000030758">
    <property type="component" value="Unassembled WGS sequence"/>
</dbReference>
<feature type="region of interest" description="Disordered" evidence="1">
    <location>
        <begin position="67"/>
        <end position="86"/>
    </location>
</feature>
<reference evidence="2" key="1">
    <citation type="journal article" date="2014" name="Nat. Genet.">
        <title>Genome and transcriptome of the porcine whipworm Trichuris suis.</title>
        <authorList>
            <person name="Jex A.R."/>
            <person name="Nejsum P."/>
            <person name="Schwarz E.M."/>
            <person name="Hu L."/>
            <person name="Young N.D."/>
            <person name="Hall R.S."/>
            <person name="Korhonen P.K."/>
            <person name="Liao S."/>
            <person name="Thamsborg S."/>
            <person name="Xia J."/>
            <person name="Xu P."/>
            <person name="Wang S."/>
            <person name="Scheerlinck J.P."/>
            <person name="Hofmann A."/>
            <person name="Sternberg P.W."/>
            <person name="Wang J."/>
            <person name="Gasser R.B."/>
        </authorList>
    </citation>
    <scope>NUCLEOTIDE SEQUENCE [LARGE SCALE GENOMIC DNA]</scope>
    <source>
        <strain evidence="2">DCEP-RM93F</strain>
    </source>
</reference>